<accession>A0ABU0ZU92</accession>
<evidence type="ECO:0000313" key="2">
    <source>
        <dbReference type="Proteomes" id="UP001230908"/>
    </source>
</evidence>
<name>A0ABU0ZU92_9ACTN</name>
<reference evidence="1 2" key="1">
    <citation type="submission" date="2023-08" db="EMBL/GenBank/DDBJ databases">
        <title>Phytohabitans sansha sp. nov., isolated from marine sediment.</title>
        <authorList>
            <person name="Zhao Y."/>
            <person name="Yi K."/>
        </authorList>
    </citation>
    <scope>NUCLEOTIDE SEQUENCE [LARGE SCALE GENOMIC DNA]</scope>
    <source>
        <strain evidence="1 2">ZYX-F-186</strain>
    </source>
</reference>
<evidence type="ECO:0000313" key="1">
    <source>
        <dbReference type="EMBL" id="MDQ7910052.1"/>
    </source>
</evidence>
<dbReference type="EMBL" id="JAVHUY010000050">
    <property type="protein sequence ID" value="MDQ7910052.1"/>
    <property type="molecule type" value="Genomic_DNA"/>
</dbReference>
<dbReference type="Proteomes" id="UP001230908">
    <property type="component" value="Unassembled WGS sequence"/>
</dbReference>
<organism evidence="1 2">
    <name type="scientific">Phytohabitans maris</name>
    <dbReference type="NCBI Taxonomy" id="3071409"/>
    <lineage>
        <taxon>Bacteria</taxon>
        <taxon>Bacillati</taxon>
        <taxon>Actinomycetota</taxon>
        <taxon>Actinomycetes</taxon>
        <taxon>Micromonosporales</taxon>
        <taxon>Micromonosporaceae</taxon>
    </lineage>
</organism>
<gene>
    <name evidence="1" type="ORF">RB614_36700</name>
</gene>
<keyword evidence="2" id="KW-1185">Reference proteome</keyword>
<sequence length="47" mass="5073">MTLRNIVLVAVGSRSVTKALVDALGKLRNTVCVTLERSQVSHTSYNA</sequence>
<proteinExistence type="predicted"/>
<protein>
    <submittedName>
        <fullName evidence="1">Uncharacterized protein</fullName>
    </submittedName>
</protein>
<dbReference type="RefSeq" id="WP_308717300.1">
    <property type="nucleotide sequence ID" value="NZ_JAVHUY010000050.1"/>
</dbReference>
<comment type="caution">
    <text evidence="1">The sequence shown here is derived from an EMBL/GenBank/DDBJ whole genome shotgun (WGS) entry which is preliminary data.</text>
</comment>